<organism evidence="2 3">
    <name type="scientific">Tenacibaculum phage PTm1</name>
    <dbReference type="NCBI Taxonomy" id="2547425"/>
    <lineage>
        <taxon>Viruses</taxon>
        <taxon>Duplodnaviria</taxon>
        <taxon>Heunggongvirae</taxon>
        <taxon>Uroviricota</taxon>
        <taxon>Caudoviricetes</taxon>
        <taxon>Shirahamavirus</taxon>
        <taxon>Shirahamavirus PTm1</taxon>
    </lineage>
</organism>
<evidence type="ECO:0000313" key="3">
    <source>
        <dbReference type="Proteomes" id="UP000422648"/>
    </source>
</evidence>
<evidence type="ECO:0000313" key="2">
    <source>
        <dbReference type="EMBL" id="BBI90655.1"/>
    </source>
</evidence>
<keyword evidence="1" id="KW-0812">Transmembrane</keyword>
<protein>
    <submittedName>
        <fullName evidence="2">Uncharacterized protein</fullName>
    </submittedName>
</protein>
<evidence type="ECO:0000256" key="1">
    <source>
        <dbReference type="SAM" id="Phobius"/>
    </source>
</evidence>
<proteinExistence type="predicted"/>
<name>A0A5S9BZH7_9CAUD</name>
<dbReference type="EMBL" id="AP019524">
    <property type="protein sequence ID" value="BBI90655.1"/>
    <property type="molecule type" value="Genomic_DNA"/>
</dbReference>
<keyword evidence="1" id="KW-0472">Membrane</keyword>
<dbReference type="Proteomes" id="UP000422648">
    <property type="component" value="Segment"/>
</dbReference>
<reference evidence="2 3" key="1">
    <citation type="journal article" date="2019" name="Arch. Virol.">
        <title>A novel jumbo Tenacibaculum maritimum lytic phage with head-fiber-like appendages.</title>
        <authorList>
            <person name="Kawato Y."/>
            <person name="Istiqomah I."/>
            <person name="Gaafar A.Y."/>
            <person name="Hanaoka M."/>
            <person name="Ishimaru K."/>
            <person name="Yasuike M."/>
            <person name="Nishiki I."/>
            <person name="Nakamura Y."/>
            <person name="Fujiwara A."/>
            <person name="Nakai T."/>
        </authorList>
    </citation>
    <scope>NUCLEOTIDE SEQUENCE [LARGE SCALE GENOMIC DNA]</scope>
    <source>
        <strain evidence="2 3">PTm1</strain>
    </source>
</reference>
<dbReference type="RefSeq" id="YP_009873947.1">
    <property type="nucleotide sequence ID" value="NC_049340.1"/>
</dbReference>
<dbReference type="KEGG" id="vg:55803068"/>
<feature type="transmembrane region" description="Helical" evidence="1">
    <location>
        <begin position="19"/>
        <end position="36"/>
    </location>
</feature>
<accession>A0A5S9BZH7</accession>
<dbReference type="GeneID" id="55803068"/>
<keyword evidence="3" id="KW-1185">Reference proteome</keyword>
<keyword evidence="1" id="KW-1133">Transmembrane helix</keyword>
<sequence length="186" mass="21657">MITVPKILKSLTLKSVGDFITLLIFITLTYIVILKLNTINDSIKYKNHTRLEVIDINQCETIVHDLTNRWGANTSALYVLQPKNYKKVYKELVIPSKRHILPTRVSLSNEIEFELELYEQKYVIFNTQDNFNISNDDVCVVIPIYHHRVIIAELYVFFDTYDKASTFVECVGNRTIESQIIGKLIR</sequence>